<gene>
    <name evidence="2" type="ORF">A2911_02665</name>
</gene>
<reference evidence="2 3" key="1">
    <citation type="journal article" date="2016" name="Nat. Commun.">
        <title>Thousands of microbial genomes shed light on interconnected biogeochemical processes in an aquifer system.</title>
        <authorList>
            <person name="Anantharaman K."/>
            <person name="Brown C.T."/>
            <person name="Hug L.A."/>
            <person name="Sharon I."/>
            <person name="Castelle C.J."/>
            <person name="Probst A.J."/>
            <person name="Thomas B.C."/>
            <person name="Singh A."/>
            <person name="Wilkins M.J."/>
            <person name="Karaoz U."/>
            <person name="Brodie E.L."/>
            <person name="Williams K.H."/>
            <person name="Hubbard S.S."/>
            <person name="Banfield J.F."/>
        </authorList>
    </citation>
    <scope>NUCLEOTIDE SEQUENCE [LARGE SCALE GENOMIC DNA]</scope>
</reference>
<feature type="region of interest" description="Disordered" evidence="1">
    <location>
        <begin position="55"/>
        <end position="79"/>
    </location>
</feature>
<protein>
    <submittedName>
        <fullName evidence="2">Uncharacterized protein</fullName>
    </submittedName>
</protein>
<organism evidence="2 3">
    <name type="scientific">Candidatus Nomurabacteria bacterium RIFCSPLOWO2_01_FULL_40_15</name>
    <dbReference type="NCBI Taxonomy" id="1801772"/>
    <lineage>
        <taxon>Bacteria</taxon>
        <taxon>Candidatus Nomuraibacteriota</taxon>
    </lineage>
</organism>
<dbReference type="EMBL" id="MFUW01000027">
    <property type="protein sequence ID" value="OGI89680.1"/>
    <property type="molecule type" value="Genomic_DNA"/>
</dbReference>
<proteinExistence type="predicted"/>
<evidence type="ECO:0000256" key="1">
    <source>
        <dbReference type="SAM" id="MobiDB-lite"/>
    </source>
</evidence>
<evidence type="ECO:0000313" key="2">
    <source>
        <dbReference type="EMBL" id="OGI89680.1"/>
    </source>
</evidence>
<feature type="compositionally biased region" description="Basic and acidic residues" evidence="1">
    <location>
        <begin position="56"/>
        <end position="70"/>
    </location>
</feature>
<dbReference type="AlphaFoldDB" id="A0A1F6X669"/>
<evidence type="ECO:0000313" key="3">
    <source>
        <dbReference type="Proteomes" id="UP000176814"/>
    </source>
</evidence>
<name>A0A1F6X669_9BACT</name>
<comment type="caution">
    <text evidence="2">The sequence shown here is derived from an EMBL/GenBank/DDBJ whole genome shotgun (WGS) entry which is preliminary data.</text>
</comment>
<accession>A0A1F6X669</accession>
<dbReference type="Proteomes" id="UP000176814">
    <property type="component" value="Unassembled WGS sequence"/>
</dbReference>
<sequence length="79" mass="9162">MEEQGDFEQVHGFNIKLHDRDSKTLQGVIHDWKHNMGEKDLNRLLRNARHAGSDGFHMEDHGIITTHHSDGSYTIRKKS</sequence>